<dbReference type="InterPro" id="IPR050103">
    <property type="entry name" value="Class-III_PLP-dep_AT"/>
</dbReference>
<dbReference type="InterPro" id="IPR015422">
    <property type="entry name" value="PyrdxlP-dep_Trfase_small"/>
</dbReference>
<keyword evidence="4 7" id="KW-0808">Transferase</keyword>
<evidence type="ECO:0000313" key="8">
    <source>
        <dbReference type="Proteomes" id="UP000031518"/>
    </source>
</evidence>
<keyword evidence="5 6" id="KW-0663">Pyridoxal phosphate</keyword>
<dbReference type="InterPro" id="IPR015421">
    <property type="entry name" value="PyrdxlP-dep_Trfase_major"/>
</dbReference>
<gene>
    <name evidence="7" type="ORF">PYK22_02771</name>
</gene>
<proteinExistence type="inferred from homology"/>
<dbReference type="EC" id="2.6.1.19" evidence="7"/>
<evidence type="ECO:0000313" key="7">
    <source>
        <dbReference type="EMBL" id="CDM66738.1"/>
    </source>
</evidence>
<organism evidence="7 8">
    <name type="scientific">Pyrinomonas methylaliphatogenes</name>
    <dbReference type="NCBI Taxonomy" id="454194"/>
    <lineage>
        <taxon>Bacteria</taxon>
        <taxon>Pseudomonadati</taxon>
        <taxon>Acidobacteriota</taxon>
        <taxon>Blastocatellia</taxon>
        <taxon>Blastocatellales</taxon>
        <taxon>Pyrinomonadaceae</taxon>
        <taxon>Pyrinomonas</taxon>
    </lineage>
</organism>
<keyword evidence="8" id="KW-1185">Reference proteome</keyword>
<dbReference type="EMBL" id="CBXV010000008">
    <property type="protein sequence ID" value="CDM66738.1"/>
    <property type="molecule type" value="Genomic_DNA"/>
</dbReference>
<evidence type="ECO:0000256" key="6">
    <source>
        <dbReference type="RuleBase" id="RU003560"/>
    </source>
</evidence>
<dbReference type="PIRSF" id="PIRSF000521">
    <property type="entry name" value="Transaminase_4ab_Lys_Orn"/>
    <property type="match status" value="1"/>
</dbReference>
<name>A0A0B6WZN0_9BACT</name>
<dbReference type="SUPFAM" id="SSF53383">
    <property type="entry name" value="PLP-dependent transferases"/>
    <property type="match status" value="1"/>
</dbReference>
<dbReference type="FunFam" id="3.40.640.10:FF:000013">
    <property type="entry name" value="4-aminobutyrate aminotransferase"/>
    <property type="match status" value="1"/>
</dbReference>
<evidence type="ECO:0000256" key="2">
    <source>
        <dbReference type="ARBA" id="ARBA00008954"/>
    </source>
</evidence>
<comment type="cofactor">
    <cofactor evidence="1">
        <name>pyridoxal 5'-phosphate</name>
        <dbReference type="ChEBI" id="CHEBI:597326"/>
    </cofactor>
</comment>
<evidence type="ECO:0000256" key="5">
    <source>
        <dbReference type="ARBA" id="ARBA00022898"/>
    </source>
</evidence>
<dbReference type="PANTHER" id="PTHR11986:SF58">
    <property type="entry name" value="LEUCINE_METHIONINE RACEMASE"/>
    <property type="match status" value="1"/>
</dbReference>
<reference evidence="7 8" key="2">
    <citation type="submission" date="2015-01" db="EMBL/GenBank/DDBJ databases">
        <title>Complete genome sequence of Pyrinomonas methylaliphatogenes type strain K22T.</title>
        <authorList>
            <person name="Lee K.C.Y."/>
            <person name="Power J.F."/>
            <person name="Dunfield P.F."/>
            <person name="Morgan X.C."/>
            <person name="Huttenhower C."/>
            <person name="Stott M.B."/>
        </authorList>
    </citation>
    <scope>NUCLEOTIDE SEQUENCE [LARGE SCALE GENOMIC DNA]</scope>
    <source>
        <strain evidence="7 8">K22</strain>
    </source>
</reference>
<dbReference type="RefSeq" id="WP_041978156.1">
    <property type="nucleotide sequence ID" value="NZ_CBXV010000008.1"/>
</dbReference>
<dbReference type="PROSITE" id="PS00600">
    <property type="entry name" value="AA_TRANSFER_CLASS_3"/>
    <property type="match status" value="1"/>
</dbReference>
<evidence type="ECO:0000256" key="4">
    <source>
        <dbReference type="ARBA" id="ARBA00022679"/>
    </source>
</evidence>
<dbReference type="InterPro" id="IPR049704">
    <property type="entry name" value="Aminotrans_3_PPA_site"/>
</dbReference>
<evidence type="ECO:0000256" key="3">
    <source>
        <dbReference type="ARBA" id="ARBA00022576"/>
    </source>
</evidence>
<dbReference type="STRING" id="454194.PYK22_02771"/>
<dbReference type="Proteomes" id="UP000031518">
    <property type="component" value="Unassembled WGS sequence"/>
</dbReference>
<dbReference type="GO" id="GO:0042802">
    <property type="term" value="F:identical protein binding"/>
    <property type="evidence" value="ECO:0007669"/>
    <property type="project" value="TreeGrafter"/>
</dbReference>
<accession>A0A0B6WZN0</accession>
<dbReference type="Pfam" id="PF00202">
    <property type="entry name" value="Aminotran_3"/>
    <property type="match status" value="1"/>
</dbReference>
<dbReference type="Gene3D" id="3.90.1150.10">
    <property type="entry name" value="Aspartate Aminotransferase, domain 1"/>
    <property type="match status" value="1"/>
</dbReference>
<dbReference type="GO" id="GO:0030170">
    <property type="term" value="F:pyridoxal phosphate binding"/>
    <property type="evidence" value="ECO:0007669"/>
    <property type="project" value="InterPro"/>
</dbReference>
<keyword evidence="3 7" id="KW-0032">Aminotransferase</keyword>
<evidence type="ECO:0000256" key="1">
    <source>
        <dbReference type="ARBA" id="ARBA00001933"/>
    </source>
</evidence>
<sequence length="453" mass="49729">MSAIFTVNRPQIKTALPGPKAQEIINADHRFVSPSYTRPYPFVAARAEGVWIEDPDGNIFLDCNAGVAVCSTGHCHPEIVRVIQEQAAELIHVCGTDYYYRHMPLLARKLDEIVPVPSPTRTHFANSGTEAVETALKLAMYATGREKFIAFFNSFHGRTLGSLSLTSSKAAQRRGFRRQALDVTHVPYAYCFRCPYNLGKREDGACCLGAIDWIENRLFKTTLPPEECAAIVVECVQGEGGYIPAPREFLQGLRRICDEHGILLIVDEVQSGMGRTGKMFACEHYDLKPDIICLAKGIASGLPLGACVARADLMTWKPGAHASTFGGNPVAIAAALKTIELLERELIANAASVGEHLQQGLRRLMEKHEVIGDVRGLGLMIGVEFVEDRKTMKPAPELRDRVERACFERGLILLGAGTNTIRWSPPLILTREQADVAIEIFDEAIAATCRSSA</sequence>
<dbReference type="CDD" id="cd00610">
    <property type="entry name" value="OAT_like"/>
    <property type="match status" value="1"/>
</dbReference>
<dbReference type="GO" id="GO:0034386">
    <property type="term" value="F:4-aminobutyrate:2-oxoglutarate transaminase activity"/>
    <property type="evidence" value="ECO:0007669"/>
    <property type="project" value="UniProtKB-EC"/>
</dbReference>
<dbReference type="InterPro" id="IPR015424">
    <property type="entry name" value="PyrdxlP-dep_Trfase"/>
</dbReference>
<dbReference type="AlphaFoldDB" id="A0A0B6WZN0"/>
<comment type="similarity">
    <text evidence="2 6">Belongs to the class-III pyridoxal-phosphate-dependent aminotransferase family.</text>
</comment>
<dbReference type="NCBIfam" id="NF004426">
    <property type="entry name" value="PRK05769.1"/>
    <property type="match status" value="1"/>
</dbReference>
<dbReference type="InterPro" id="IPR005814">
    <property type="entry name" value="Aminotrans_3"/>
</dbReference>
<dbReference type="Gene3D" id="3.40.640.10">
    <property type="entry name" value="Type I PLP-dependent aspartate aminotransferase-like (Major domain)"/>
    <property type="match status" value="1"/>
</dbReference>
<reference evidence="7 8" key="1">
    <citation type="submission" date="2013-12" db="EMBL/GenBank/DDBJ databases">
        <authorList>
            <person name="Stott M."/>
        </authorList>
    </citation>
    <scope>NUCLEOTIDE SEQUENCE [LARGE SCALE GENOMIC DNA]</scope>
    <source>
        <strain evidence="7 8">K22</strain>
    </source>
</reference>
<dbReference type="OrthoDB" id="9807885at2"/>
<dbReference type="PANTHER" id="PTHR11986">
    <property type="entry name" value="AMINOTRANSFERASE CLASS III"/>
    <property type="match status" value="1"/>
</dbReference>
<protein>
    <submittedName>
        <fullName evidence="7">4-aminobutyrate aminotransferase apoenzyme</fullName>
        <ecNumber evidence="7">2.6.1.19</ecNumber>
    </submittedName>
</protein>